<sequence>MAIDMCSETPSLGTSPRISFSHDLHVSDHEIPTENSPSRSDSSLLDSNSDFNFFVGDHIQTTEQSSADELFSGGLIRPMQFVVTNSQQIPISKPKSVAIANANANANLLPPLPTPMTNSETESKTQSKTFWKVKRSSSLRCDNSYKKSSFWSLPQLLRSNSTGSVPNSKSTSHNHHQKQNSQKQHKNFASKSSSSSSSSSLQKPPLKKNYGGGYGNGGGGVRISPVLNVPPPYISRGTTNLFGLGSLFRNGKDPKKNKKSSFT</sequence>
<feature type="compositionally biased region" description="Polar residues" evidence="1">
    <location>
        <begin position="115"/>
        <end position="129"/>
    </location>
</feature>
<feature type="region of interest" description="Disordered" evidence="1">
    <location>
        <begin position="110"/>
        <end position="129"/>
    </location>
</feature>
<gene>
    <name evidence="2" type="ORF">TEA_030040</name>
</gene>
<dbReference type="PANTHER" id="PTHR36757">
    <property type="entry name" value="BNAANNG22500D PROTEIN"/>
    <property type="match status" value="1"/>
</dbReference>
<dbReference type="Proteomes" id="UP000306102">
    <property type="component" value="Unassembled WGS sequence"/>
</dbReference>
<feature type="region of interest" description="Disordered" evidence="1">
    <location>
        <begin position="161"/>
        <end position="235"/>
    </location>
</feature>
<feature type="compositionally biased region" description="Low complexity" evidence="1">
    <location>
        <begin position="190"/>
        <end position="200"/>
    </location>
</feature>
<proteinExistence type="predicted"/>
<keyword evidence="3" id="KW-1185">Reference proteome</keyword>
<dbReference type="AlphaFoldDB" id="A0A4S4DEY1"/>
<dbReference type="PANTHER" id="PTHR36757:SF4">
    <property type="entry name" value="DUF4005 DOMAIN-CONTAINING PROTEIN"/>
    <property type="match status" value="1"/>
</dbReference>
<protein>
    <submittedName>
        <fullName evidence="2">Uncharacterized protein</fullName>
    </submittedName>
</protein>
<dbReference type="EMBL" id="SDRB02011711">
    <property type="protein sequence ID" value="THG00316.1"/>
    <property type="molecule type" value="Genomic_DNA"/>
</dbReference>
<feature type="compositionally biased region" description="Basic residues" evidence="1">
    <location>
        <begin position="172"/>
        <end position="188"/>
    </location>
</feature>
<comment type="caution">
    <text evidence="2">The sequence shown here is derived from an EMBL/GenBank/DDBJ whole genome shotgun (WGS) entry which is preliminary data.</text>
</comment>
<organism evidence="2 3">
    <name type="scientific">Camellia sinensis var. sinensis</name>
    <name type="common">China tea</name>
    <dbReference type="NCBI Taxonomy" id="542762"/>
    <lineage>
        <taxon>Eukaryota</taxon>
        <taxon>Viridiplantae</taxon>
        <taxon>Streptophyta</taxon>
        <taxon>Embryophyta</taxon>
        <taxon>Tracheophyta</taxon>
        <taxon>Spermatophyta</taxon>
        <taxon>Magnoliopsida</taxon>
        <taxon>eudicotyledons</taxon>
        <taxon>Gunneridae</taxon>
        <taxon>Pentapetalae</taxon>
        <taxon>asterids</taxon>
        <taxon>Ericales</taxon>
        <taxon>Theaceae</taxon>
        <taxon>Camellia</taxon>
    </lineage>
</organism>
<reference evidence="2 3" key="1">
    <citation type="journal article" date="2018" name="Proc. Natl. Acad. Sci. U.S.A.">
        <title>Draft genome sequence of Camellia sinensis var. sinensis provides insights into the evolution of the tea genome and tea quality.</title>
        <authorList>
            <person name="Wei C."/>
            <person name="Yang H."/>
            <person name="Wang S."/>
            <person name="Zhao J."/>
            <person name="Liu C."/>
            <person name="Gao L."/>
            <person name="Xia E."/>
            <person name="Lu Y."/>
            <person name="Tai Y."/>
            <person name="She G."/>
            <person name="Sun J."/>
            <person name="Cao H."/>
            <person name="Tong W."/>
            <person name="Gao Q."/>
            <person name="Li Y."/>
            <person name="Deng W."/>
            <person name="Jiang X."/>
            <person name="Wang W."/>
            <person name="Chen Q."/>
            <person name="Zhang S."/>
            <person name="Li H."/>
            <person name="Wu J."/>
            <person name="Wang P."/>
            <person name="Li P."/>
            <person name="Shi C."/>
            <person name="Zheng F."/>
            <person name="Jian J."/>
            <person name="Huang B."/>
            <person name="Shan D."/>
            <person name="Shi M."/>
            <person name="Fang C."/>
            <person name="Yue Y."/>
            <person name="Li F."/>
            <person name="Li D."/>
            <person name="Wei S."/>
            <person name="Han B."/>
            <person name="Jiang C."/>
            <person name="Yin Y."/>
            <person name="Xia T."/>
            <person name="Zhang Z."/>
            <person name="Bennetzen J.L."/>
            <person name="Zhao S."/>
            <person name="Wan X."/>
        </authorList>
    </citation>
    <scope>NUCLEOTIDE SEQUENCE [LARGE SCALE GENOMIC DNA]</scope>
    <source>
        <strain evidence="3">cv. Shuchazao</strain>
        <tissue evidence="2">Leaf</tissue>
    </source>
</reference>
<evidence type="ECO:0000313" key="2">
    <source>
        <dbReference type="EMBL" id="THG00316.1"/>
    </source>
</evidence>
<feature type="compositionally biased region" description="Polar residues" evidence="1">
    <location>
        <begin position="161"/>
        <end position="171"/>
    </location>
</feature>
<feature type="compositionally biased region" description="Gly residues" evidence="1">
    <location>
        <begin position="210"/>
        <end position="221"/>
    </location>
</feature>
<accession>A0A4S4DEY1</accession>
<evidence type="ECO:0000313" key="3">
    <source>
        <dbReference type="Proteomes" id="UP000306102"/>
    </source>
</evidence>
<evidence type="ECO:0000256" key="1">
    <source>
        <dbReference type="SAM" id="MobiDB-lite"/>
    </source>
</evidence>
<name>A0A4S4DEY1_CAMSN</name>